<dbReference type="CDD" id="cd17503">
    <property type="entry name" value="MFS_LmrB_MDR_like"/>
    <property type="match status" value="1"/>
</dbReference>
<proteinExistence type="inferred from homology"/>
<dbReference type="Gene3D" id="1.20.1250.20">
    <property type="entry name" value="MFS general substrate transporter like domains"/>
    <property type="match status" value="1"/>
</dbReference>
<name>A0ABY2QL51_9SPHN</name>
<dbReference type="InterPro" id="IPR004638">
    <property type="entry name" value="EmrB-like"/>
</dbReference>
<dbReference type="InterPro" id="IPR020846">
    <property type="entry name" value="MFS_dom"/>
</dbReference>
<dbReference type="PANTHER" id="PTHR42718:SF9">
    <property type="entry name" value="MAJOR FACILITATOR SUPERFAMILY MULTIDRUG TRANSPORTER MFSC"/>
    <property type="match status" value="1"/>
</dbReference>
<evidence type="ECO:0000313" key="11">
    <source>
        <dbReference type="Proteomes" id="UP000308038"/>
    </source>
</evidence>
<evidence type="ECO:0000259" key="9">
    <source>
        <dbReference type="PROSITE" id="PS50850"/>
    </source>
</evidence>
<evidence type="ECO:0000256" key="7">
    <source>
        <dbReference type="ARBA" id="ARBA00023136"/>
    </source>
</evidence>
<dbReference type="InterPro" id="IPR011701">
    <property type="entry name" value="MFS"/>
</dbReference>
<feature type="transmembrane region" description="Helical" evidence="8">
    <location>
        <begin position="344"/>
        <end position="363"/>
    </location>
</feature>
<feature type="transmembrane region" description="Helical" evidence="8">
    <location>
        <begin position="89"/>
        <end position="115"/>
    </location>
</feature>
<keyword evidence="4" id="KW-1003">Cell membrane</keyword>
<feature type="transmembrane region" description="Helical" evidence="8">
    <location>
        <begin position="175"/>
        <end position="197"/>
    </location>
</feature>
<dbReference type="EMBL" id="SSTI01000002">
    <property type="protein sequence ID" value="THG41698.1"/>
    <property type="molecule type" value="Genomic_DNA"/>
</dbReference>
<dbReference type="SUPFAM" id="SSF103473">
    <property type="entry name" value="MFS general substrate transporter"/>
    <property type="match status" value="1"/>
</dbReference>
<comment type="similarity">
    <text evidence="2">Belongs to the major facilitator superfamily. EmrB family.</text>
</comment>
<evidence type="ECO:0000256" key="6">
    <source>
        <dbReference type="ARBA" id="ARBA00022989"/>
    </source>
</evidence>
<accession>A0ABY2QL51</accession>
<evidence type="ECO:0000256" key="8">
    <source>
        <dbReference type="SAM" id="Phobius"/>
    </source>
</evidence>
<dbReference type="Proteomes" id="UP000308038">
    <property type="component" value="Unassembled WGS sequence"/>
</dbReference>
<evidence type="ECO:0000256" key="2">
    <source>
        <dbReference type="ARBA" id="ARBA00008537"/>
    </source>
</evidence>
<comment type="caution">
    <text evidence="10">The sequence shown here is derived from an EMBL/GenBank/DDBJ whole genome shotgun (WGS) entry which is preliminary data.</text>
</comment>
<feature type="transmembrane region" description="Helical" evidence="8">
    <location>
        <begin position="209"/>
        <end position="229"/>
    </location>
</feature>
<sequence length="519" mass="54423">MASAAISPAAAPPERADMSAWVAVAAGTLGALMATLDISIVNSALPVIQGEIGASGTEGTWVATAYLVAEIVVIPMAAWLQRLLGLRTFLLTAAGLFTLFSVVCGTATTLTMMIIGRVGQGFTGGAMIPTAQTIIAQRLPPRQQPIGIALFGVTAILGPVVGPLVGGWLTENISWHYAFFINVPICAVLVTMLLVGLKHEKPDMTELGNADWLGIAGLTLGLGGLTVFLEDGQREQWFDSGLIRLMALVSLVGFVLLFIGQRTATRPIIKLSLLLDRQFGSVALMGLVLGMVLYGTSYVIPQFLAALADYNALQSGKVVLLSGLPSLVMMAIVPFLLRSVDIRLAVGAGLLIMAGSAFLDSGLTTETSGGDFTVSQLMRGVGQILGMLFLSQAVVRSVPAADAGDASGLFNAVRNLGGSFALAGISILQEQRLWLHSRRMEETLNGNSPMVQDYVGGLSQSLGSTPAALGMIAQQVQAQALVIAYNDIFWIMAVGTLIVLPLVLFLRPLPKDAAPAAMH</sequence>
<protein>
    <submittedName>
        <fullName evidence="10">Multidrug efflux MFS transporter</fullName>
    </submittedName>
</protein>
<dbReference type="RefSeq" id="WP_136450821.1">
    <property type="nucleotide sequence ID" value="NZ_SSTI01000002.1"/>
</dbReference>
<feature type="transmembrane region" description="Helical" evidence="8">
    <location>
        <begin position="146"/>
        <end position="169"/>
    </location>
</feature>
<feature type="transmembrane region" description="Helical" evidence="8">
    <location>
        <begin position="279"/>
        <end position="300"/>
    </location>
</feature>
<evidence type="ECO:0000256" key="1">
    <source>
        <dbReference type="ARBA" id="ARBA00004651"/>
    </source>
</evidence>
<feature type="transmembrane region" description="Helical" evidence="8">
    <location>
        <begin position="61"/>
        <end position="80"/>
    </location>
</feature>
<dbReference type="Pfam" id="PF07690">
    <property type="entry name" value="MFS_1"/>
    <property type="match status" value="1"/>
</dbReference>
<feature type="transmembrane region" description="Helical" evidence="8">
    <location>
        <begin position="488"/>
        <end position="506"/>
    </location>
</feature>
<keyword evidence="5 8" id="KW-0812">Transmembrane</keyword>
<evidence type="ECO:0000256" key="3">
    <source>
        <dbReference type="ARBA" id="ARBA00022448"/>
    </source>
</evidence>
<feature type="domain" description="Major facilitator superfamily (MFS) profile" evidence="9">
    <location>
        <begin position="23"/>
        <end position="511"/>
    </location>
</feature>
<evidence type="ECO:0000256" key="5">
    <source>
        <dbReference type="ARBA" id="ARBA00022692"/>
    </source>
</evidence>
<dbReference type="NCBIfam" id="TIGR00711">
    <property type="entry name" value="efflux_EmrB"/>
    <property type="match status" value="1"/>
</dbReference>
<feature type="transmembrane region" description="Helical" evidence="8">
    <location>
        <begin position="20"/>
        <end position="41"/>
    </location>
</feature>
<keyword evidence="3" id="KW-0813">Transport</keyword>
<keyword evidence="6 8" id="KW-1133">Transmembrane helix</keyword>
<feature type="transmembrane region" description="Helical" evidence="8">
    <location>
        <begin position="241"/>
        <end position="259"/>
    </location>
</feature>
<evidence type="ECO:0000313" key="10">
    <source>
        <dbReference type="EMBL" id="THG41698.1"/>
    </source>
</evidence>
<dbReference type="PANTHER" id="PTHR42718">
    <property type="entry name" value="MAJOR FACILITATOR SUPERFAMILY MULTIDRUG TRANSPORTER MFSC"/>
    <property type="match status" value="1"/>
</dbReference>
<keyword evidence="11" id="KW-1185">Reference proteome</keyword>
<dbReference type="PROSITE" id="PS50850">
    <property type="entry name" value="MFS"/>
    <property type="match status" value="1"/>
</dbReference>
<reference evidence="10 11" key="1">
    <citation type="submission" date="2019-04" db="EMBL/GenBank/DDBJ databases">
        <title>Microbes associate with the intestines of laboratory mice.</title>
        <authorList>
            <person name="Navarre W."/>
            <person name="Wong E."/>
            <person name="Huang K.C."/>
            <person name="Tropini C."/>
            <person name="Ng K."/>
            <person name="Yu B."/>
        </authorList>
    </citation>
    <scope>NUCLEOTIDE SEQUENCE [LARGE SCALE GENOMIC DNA]</scope>
    <source>
        <strain evidence="10 11">NM83_B4-11</strain>
    </source>
</reference>
<organism evidence="10 11">
    <name type="scientific">Sphingomonas olei</name>
    <dbReference type="NCBI Taxonomy" id="1886787"/>
    <lineage>
        <taxon>Bacteria</taxon>
        <taxon>Pseudomonadati</taxon>
        <taxon>Pseudomonadota</taxon>
        <taxon>Alphaproteobacteria</taxon>
        <taxon>Sphingomonadales</taxon>
        <taxon>Sphingomonadaceae</taxon>
        <taxon>Sphingomonas</taxon>
    </lineage>
</organism>
<gene>
    <name evidence="10" type="ORF">E5988_04160</name>
</gene>
<keyword evidence="7 8" id="KW-0472">Membrane</keyword>
<dbReference type="InterPro" id="IPR036259">
    <property type="entry name" value="MFS_trans_sf"/>
</dbReference>
<comment type="subcellular location">
    <subcellularLocation>
        <location evidence="1">Cell membrane</location>
        <topology evidence="1">Multi-pass membrane protein</topology>
    </subcellularLocation>
</comment>
<feature type="transmembrane region" description="Helical" evidence="8">
    <location>
        <begin position="320"/>
        <end position="337"/>
    </location>
</feature>
<evidence type="ECO:0000256" key="4">
    <source>
        <dbReference type="ARBA" id="ARBA00022475"/>
    </source>
</evidence>